<keyword evidence="5 8" id="KW-0812">Transmembrane</keyword>
<keyword evidence="7 8" id="KW-0472">Membrane</keyword>
<keyword evidence="6 8" id="KW-1133">Transmembrane helix</keyword>
<comment type="subcellular location">
    <subcellularLocation>
        <location evidence="1">Cell membrane</location>
        <topology evidence="1">Multi-pass membrane protein</topology>
    </subcellularLocation>
</comment>
<dbReference type="InterPro" id="IPR050297">
    <property type="entry name" value="LipidA_mod_glycosyltrf_83"/>
</dbReference>
<feature type="transmembrane region" description="Helical" evidence="8">
    <location>
        <begin position="350"/>
        <end position="366"/>
    </location>
</feature>
<dbReference type="EMBL" id="LUUG01000081">
    <property type="protein sequence ID" value="OAI03054.1"/>
    <property type="molecule type" value="Genomic_DNA"/>
</dbReference>
<evidence type="ECO:0000256" key="2">
    <source>
        <dbReference type="ARBA" id="ARBA00022475"/>
    </source>
</evidence>
<proteinExistence type="predicted"/>
<feature type="transmembrane region" description="Helical" evidence="8">
    <location>
        <begin position="7"/>
        <end position="28"/>
    </location>
</feature>
<evidence type="ECO:0000256" key="3">
    <source>
        <dbReference type="ARBA" id="ARBA00022676"/>
    </source>
</evidence>
<feature type="transmembrane region" description="Helical" evidence="8">
    <location>
        <begin position="378"/>
        <end position="397"/>
    </location>
</feature>
<feature type="transmembrane region" description="Helical" evidence="8">
    <location>
        <begin position="120"/>
        <end position="139"/>
    </location>
</feature>
<dbReference type="GO" id="GO:0016763">
    <property type="term" value="F:pentosyltransferase activity"/>
    <property type="evidence" value="ECO:0007669"/>
    <property type="project" value="TreeGrafter"/>
</dbReference>
<evidence type="ECO:0008006" key="11">
    <source>
        <dbReference type="Google" id="ProtNLM"/>
    </source>
</evidence>
<reference evidence="9 10" key="1">
    <citation type="submission" date="2016-03" db="EMBL/GenBank/DDBJ databases">
        <authorList>
            <person name="Ploux O."/>
        </authorList>
    </citation>
    <scope>NUCLEOTIDE SEQUENCE [LARGE SCALE GENOMIC DNA]</scope>
    <source>
        <strain evidence="9 10">R-45363</strain>
    </source>
</reference>
<evidence type="ECO:0000256" key="7">
    <source>
        <dbReference type="ARBA" id="ARBA00023136"/>
    </source>
</evidence>
<feature type="transmembrane region" description="Helical" evidence="8">
    <location>
        <begin position="146"/>
        <end position="165"/>
    </location>
</feature>
<evidence type="ECO:0000313" key="9">
    <source>
        <dbReference type="EMBL" id="OAI03054.1"/>
    </source>
</evidence>
<feature type="transmembrane region" description="Helical" evidence="8">
    <location>
        <begin position="287"/>
        <end position="304"/>
    </location>
</feature>
<dbReference type="GO" id="GO:0009103">
    <property type="term" value="P:lipopolysaccharide biosynthetic process"/>
    <property type="evidence" value="ECO:0007669"/>
    <property type="project" value="UniProtKB-ARBA"/>
</dbReference>
<evidence type="ECO:0000256" key="1">
    <source>
        <dbReference type="ARBA" id="ARBA00004651"/>
    </source>
</evidence>
<sequence length="547" mass="59757">MTWQLRALLHQLLILSAISLMVMVHLHYRSPSFPFSPDSASYIEQARNFLDSGSLLITPYGLAPGDQDQVENRLFPIGFAVVLAAVSSFGIDVKDAAIGLAHFSAITLPWLLFFSFRHSIGPILALLLAGLAALSPGVLKHSLMGLTDVFGLWLAVAVIGLTLNSRSISGFIFAGLLAGVAYAIRNAHLALLVTIVLYFCYGWLSSAAGERRAVLLHAAAAMFGMAVVVAPLLLRNIVIFGSPNPYLMGPSTIGFVENLRTYIEALLKDGTACSECARYVAWSLPGLLGFGVLLIAAAYAIYKYRWSNVSTIGKKAFAISTIYLAMGSCLVVAARTRYQWGELINLRHTLQYSPFLLAGLFVLMANHGRARVRGGWMIAKLLISVCLVLFHVNYAVFSESFRNSDNDFPKLEQAFATGKTYLCDKQADTYLVSNWAHVFRIECGGRVRQTEAITGSAEVSEMRAFMSAGDGYVSLLDAINDIQQQAASRSIRVGFFPGRFGVEPENLPLSAMDEQHIVGKGWHVLRNDQQGLILEYPKIGSQQMGLQ</sequence>
<dbReference type="Proteomes" id="UP000078090">
    <property type="component" value="Unassembled WGS sequence"/>
</dbReference>
<evidence type="ECO:0000256" key="6">
    <source>
        <dbReference type="ARBA" id="ARBA00022989"/>
    </source>
</evidence>
<dbReference type="AlphaFoldDB" id="A0A177MBY6"/>
<name>A0A177MBY6_METMH</name>
<keyword evidence="3" id="KW-0328">Glycosyltransferase</keyword>
<dbReference type="RefSeq" id="WP_064009089.1">
    <property type="nucleotide sequence ID" value="NZ_LUUG01000081.1"/>
</dbReference>
<evidence type="ECO:0000256" key="5">
    <source>
        <dbReference type="ARBA" id="ARBA00022692"/>
    </source>
</evidence>
<comment type="caution">
    <text evidence="9">The sequence shown here is derived from an EMBL/GenBank/DDBJ whole genome shotgun (WGS) entry which is preliminary data.</text>
</comment>
<feature type="transmembrane region" description="Helical" evidence="8">
    <location>
        <begin position="74"/>
        <end position="91"/>
    </location>
</feature>
<evidence type="ECO:0000313" key="10">
    <source>
        <dbReference type="Proteomes" id="UP000078090"/>
    </source>
</evidence>
<dbReference type="GO" id="GO:0005886">
    <property type="term" value="C:plasma membrane"/>
    <property type="evidence" value="ECO:0007669"/>
    <property type="project" value="UniProtKB-SubCell"/>
</dbReference>
<organism evidence="9 10">
    <name type="scientific">Methylomonas methanica</name>
    <dbReference type="NCBI Taxonomy" id="421"/>
    <lineage>
        <taxon>Bacteria</taxon>
        <taxon>Pseudomonadati</taxon>
        <taxon>Pseudomonadota</taxon>
        <taxon>Gammaproteobacteria</taxon>
        <taxon>Methylococcales</taxon>
        <taxon>Methylococcaceae</taxon>
        <taxon>Methylomonas</taxon>
    </lineage>
</organism>
<evidence type="ECO:0000256" key="4">
    <source>
        <dbReference type="ARBA" id="ARBA00022679"/>
    </source>
</evidence>
<keyword evidence="4" id="KW-0808">Transferase</keyword>
<dbReference type="PANTHER" id="PTHR33908">
    <property type="entry name" value="MANNOSYLTRANSFERASE YKCB-RELATED"/>
    <property type="match status" value="1"/>
</dbReference>
<feature type="transmembrane region" description="Helical" evidence="8">
    <location>
        <begin position="213"/>
        <end position="234"/>
    </location>
</feature>
<gene>
    <name evidence="9" type="ORF">A1332_16225</name>
</gene>
<accession>A0A177MBY6</accession>
<evidence type="ECO:0000256" key="8">
    <source>
        <dbReference type="SAM" id="Phobius"/>
    </source>
</evidence>
<feature type="transmembrane region" description="Helical" evidence="8">
    <location>
        <begin position="171"/>
        <end position="201"/>
    </location>
</feature>
<dbReference type="OrthoDB" id="5573836at2"/>
<feature type="transmembrane region" description="Helical" evidence="8">
    <location>
        <begin position="96"/>
        <end position="114"/>
    </location>
</feature>
<feature type="transmembrane region" description="Helical" evidence="8">
    <location>
        <begin position="316"/>
        <end position="338"/>
    </location>
</feature>
<keyword evidence="2" id="KW-1003">Cell membrane</keyword>
<dbReference type="PANTHER" id="PTHR33908:SF11">
    <property type="entry name" value="MEMBRANE PROTEIN"/>
    <property type="match status" value="1"/>
</dbReference>
<protein>
    <recommendedName>
        <fullName evidence="11">Glycosyltransferase RgtA/B/C/D-like domain-containing protein</fullName>
    </recommendedName>
</protein>